<keyword evidence="1" id="KW-0472">Membrane</keyword>
<proteinExistence type="predicted"/>
<organism evidence="2 3">
    <name type="scientific">Thalassotalea castellviae</name>
    <dbReference type="NCBI Taxonomy" id="3075612"/>
    <lineage>
        <taxon>Bacteria</taxon>
        <taxon>Pseudomonadati</taxon>
        <taxon>Pseudomonadota</taxon>
        <taxon>Gammaproteobacteria</taxon>
        <taxon>Alteromonadales</taxon>
        <taxon>Colwelliaceae</taxon>
        <taxon>Thalassotalea</taxon>
    </lineage>
</organism>
<sequence length="234" mass="27048">MLFNQYVKIMENTNYQGRSVKKLHQYLGFFMLLPFIAWAITGVFFFFKPGYKTAYQPLVIKTYPLVQSDLFARTITDTSFSETDFLERKKDWLEIRQLKTILGDHVLVKTEQGWQHISPTSFEIIAPPDKQAIYQLVNDAIKSNKARYGEIKSIDNFLITTSTDVRINLNWQGMTLRQQGVDTDFINTIYNIHYLRWTGIKALDQVLGVVGLFLVVLLAGLGVMMTFTRKKALN</sequence>
<gene>
    <name evidence="2" type="ORF">RM573_12895</name>
</gene>
<keyword evidence="3" id="KW-1185">Reference proteome</keyword>
<evidence type="ECO:0000313" key="3">
    <source>
        <dbReference type="Proteomes" id="UP001266357"/>
    </source>
</evidence>
<protein>
    <submittedName>
        <fullName evidence="2">PepSY domain-containing protein</fullName>
    </submittedName>
</protein>
<feature type="transmembrane region" description="Helical" evidence="1">
    <location>
        <begin position="26"/>
        <end position="47"/>
    </location>
</feature>
<reference evidence="2 3" key="1">
    <citation type="submission" date="2023-09" db="EMBL/GenBank/DDBJ databases">
        <authorList>
            <person name="Rey-Velasco X."/>
        </authorList>
    </citation>
    <scope>NUCLEOTIDE SEQUENCE [LARGE SCALE GENOMIC DNA]</scope>
    <source>
        <strain evidence="2 3">W431</strain>
    </source>
</reference>
<evidence type="ECO:0000313" key="2">
    <source>
        <dbReference type="EMBL" id="MDT0604499.1"/>
    </source>
</evidence>
<name>A0ABU3A3H3_9GAMM</name>
<feature type="transmembrane region" description="Helical" evidence="1">
    <location>
        <begin position="206"/>
        <end position="227"/>
    </location>
</feature>
<keyword evidence="1" id="KW-0812">Transmembrane</keyword>
<keyword evidence="1" id="KW-1133">Transmembrane helix</keyword>
<comment type="caution">
    <text evidence="2">The sequence shown here is derived from an EMBL/GenBank/DDBJ whole genome shotgun (WGS) entry which is preliminary data.</text>
</comment>
<evidence type="ECO:0000256" key="1">
    <source>
        <dbReference type="SAM" id="Phobius"/>
    </source>
</evidence>
<accession>A0ABU3A3H3</accession>
<dbReference type="EMBL" id="JAVRIF010000007">
    <property type="protein sequence ID" value="MDT0604499.1"/>
    <property type="molecule type" value="Genomic_DNA"/>
</dbReference>
<dbReference type="Proteomes" id="UP001266357">
    <property type="component" value="Unassembled WGS sequence"/>
</dbReference>
<dbReference type="RefSeq" id="WP_311582691.1">
    <property type="nucleotide sequence ID" value="NZ_JAVRIF010000007.1"/>
</dbReference>